<sequence length="166" mass="18993">MSFSNTPRVRSSLSKQTELPLYDAEQNNAENDAQQSDQSHVKKEDDDEEESWEQSHSNTQSKEQKEPDRKRKDNINHKIGELLELIPPSFFADVSEKNSGTKDGKPNKGQILSKSVDYITWLQNEIDIRNRHEVELTLMLQLSPHNRHTVAEEMLAKIGVGPLAEE</sequence>
<feature type="compositionally biased region" description="Polar residues" evidence="6">
    <location>
        <begin position="25"/>
        <end position="38"/>
    </location>
</feature>
<dbReference type="EMBL" id="KV454004">
    <property type="protein sequence ID" value="ODQ45622.1"/>
    <property type="molecule type" value="Genomic_DNA"/>
</dbReference>
<dbReference type="STRING" id="763406.A0A1E3NHL3"/>
<feature type="compositionally biased region" description="Polar residues" evidence="6">
    <location>
        <begin position="1"/>
        <end position="17"/>
    </location>
</feature>
<dbReference type="GO" id="GO:0000981">
    <property type="term" value="F:DNA-binding transcription factor activity, RNA polymerase II-specific"/>
    <property type="evidence" value="ECO:0007669"/>
    <property type="project" value="TreeGrafter"/>
</dbReference>
<evidence type="ECO:0000313" key="9">
    <source>
        <dbReference type="Proteomes" id="UP000094455"/>
    </source>
</evidence>
<organism evidence="8 9">
    <name type="scientific">Pichia membranifaciens NRRL Y-2026</name>
    <dbReference type="NCBI Taxonomy" id="763406"/>
    <lineage>
        <taxon>Eukaryota</taxon>
        <taxon>Fungi</taxon>
        <taxon>Dikarya</taxon>
        <taxon>Ascomycota</taxon>
        <taxon>Saccharomycotina</taxon>
        <taxon>Pichiomycetes</taxon>
        <taxon>Pichiales</taxon>
        <taxon>Pichiaceae</taxon>
        <taxon>Pichia</taxon>
    </lineage>
</organism>
<proteinExistence type="predicted"/>
<feature type="compositionally biased region" description="Basic and acidic residues" evidence="6">
    <location>
        <begin position="62"/>
        <end position="76"/>
    </location>
</feature>
<dbReference type="GeneID" id="30181078"/>
<dbReference type="PANTHER" id="PTHR45776">
    <property type="entry name" value="MIP04163P"/>
    <property type="match status" value="1"/>
</dbReference>
<feature type="domain" description="BHLH" evidence="7">
    <location>
        <begin position="59"/>
        <end position="122"/>
    </location>
</feature>
<dbReference type="RefSeq" id="XP_019016735.1">
    <property type="nucleotide sequence ID" value="XM_019164391.1"/>
</dbReference>
<dbReference type="SUPFAM" id="SSF47459">
    <property type="entry name" value="HLH, helix-loop-helix DNA-binding domain"/>
    <property type="match status" value="1"/>
</dbReference>
<keyword evidence="4" id="KW-0804">Transcription</keyword>
<keyword evidence="5" id="KW-0539">Nucleus</keyword>
<evidence type="ECO:0000256" key="6">
    <source>
        <dbReference type="SAM" id="MobiDB-lite"/>
    </source>
</evidence>
<reference evidence="8 9" key="1">
    <citation type="journal article" date="2016" name="Proc. Natl. Acad. Sci. U.S.A.">
        <title>Comparative genomics of biotechnologically important yeasts.</title>
        <authorList>
            <person name="Riley R."/>
            <person name="Haridas S."/>
            <person name="Wolfe K.H."/>
            <person name="Lopes M.R."/>
            <person name="Hittinger C.T."/>
            <person name="Goeker M."/>
            <person name="Salamov A.A."/>
            <person name="Wisecaver J.H."/>
            <person name="Long T.M."/>
            <person name="Calvey C.H."/>
            <person name="Aerts A.L."/>
            <person name="Barry K.W."/>
            <person name="Choi C."/>
            <person name="Clum A."/>
            <person name="Coughlan A.Y."/>
            <person name="Deshpande S."/>
            <person name="Douglass A.P."/>
            <person name="Hanson S.J."/>
            <person name="Klenk H.-P."/>
            <person name="LaButti K.M."/>
            <person name="Lapidus A."/>
            <person name="Lindquist E.A."/>
            <person name="Lipzen A.M."/>
            <person name="Meier-Kolthoff J.P."/>
            <person name="Ohm R.A."/>
            <person name="Otillar R.P."/>
            <person name="Pangilinan J.L."/>
            <person name="Peng Y."/>
            <person name="Rokas A."/>
            <person name="Rosa C.A."/>
            <person name="Scheuner C."/>
            <person name="Sibirny A.A."/>
            <person name="Slot J.C."/>
            <person name="Stielow J.B."/>
            <person name="Sun H."/>
            <person name="Kurtzman C.P."/>
            <person name="Blackwell M."/>
            <person name="Grigoriev I.V."/>
            <person name="Jeffries T.W."/>
        </authorList>
    </citation>
    <scope>NUCLEOTIDE SEQUENCE [LARGE SCALE GENOMIC DNA]</scope>
    <source>
        <strain evidence="8 9">NRRL Y-2026</strain>
    </source>
</reference>
<dbReference type="SMART" id="SM00353">
    <property type="entry name" value="HLH"/>
    <property type="match status" value="1"/>
</dbReference>
<keyword evidence="3" id="KW-0238">DNA-binding</keyword>
<dbReference type="Gene3D" id="4.10.280.10">
    <property type="entry name" value="Helix-loop-helix DNA-binding domain"/>
    <property type="match status" value="1"/>
</dbReference>
<evidence type="ECO:0000256" key="3">
    <source>
        <dbReference type="ARBA" id="ARBA00023125"/>
    </source>
</evidence>
<evidence type="ECO:0000313" key="8">
    <source>
        <dbReference type="EMBL" id="ODQ45622.1"/>
    </source>
</evidence>
<evidence type="ECO:0000259" key="7">
    <source>
        <dbReference type="PROSITE" id="PS50888"/>
    </source>
</evidence>
<evidence type="ECO:0000256" key="1">
    <source>
        <dbReference type="ARBA" id="ARBA00004123"/>
    </source>
</evidence>
<gene>
    <name evidence="8" type="ORF">PICMEDRAFT_73138</name>
</gene>
<dbReference type="Pfam" id="PF00010">
    <property type="entry name" value="HLH"/>
    <property type="match status" value="1"/>
</dbReference>
<evidence type="ECO:0000256" key="4">
    <source>
        <dbReference type="ARBA" id="ARBA00023163"/>
    </source>
</evidence>
<dbReference type="Proteomes" id="UP000094455">
    <property type="component" value="Unassembled WGS sequence"/>
</dbReference>
<dbReference type="AlphaFoldDB" id="A0A1E3NHL3"/>
<dbReference type="GO" id="GO:0005634">
    <property type="term" value="C:nucleus"/>
    <property type="evidence" value="ECO:0007669"/>
    <property type="project" value="UniProtKB-SubCell"/>
</dbReference>
<dbReference type="OrthoDB" id="690068at2759"/>
<keyword evidence="9" id="KW-1185">Reference proteome</keyword>
<dbReference type="PANTHER" id="PTHR45776:SF2">
    <property type="entry name" value="MIP04163P"/>
    <property type="match status" value="1"/>
</dbReference>
<comment type="subcellular location">
    <subcellularLocation>
        <location evidence="1">Nucleus</location>
    </subcellularLocation>
</comment>
<keyword evidence="2" id="KW-0805">Transcription regulation</keyword>
<dbReference type="GO" id="GO:0046983">
    <property type="term" value="F:protein dimerization activity"/>
    <property type="evidence" value="ECO:0007669"/>
    <property type="project" value="InterPro"/>
</dbReference>
<dbReference type="InterPro" id="IPR036638">
    <property type="entry name" value="HLH_DNA-bd_sf"/>
</dbReference>
<dbReference type="CDD" id="cd11387">
    <property type="entry name" value="bHLHzip_USF_MITF"/>
    <property type="match status" value="1"/>
</dbReference>
<dbReference type="PROSITE" id="PS50888">
    <property type="entry name" value="BHLH"/>
    <property type="match status" value="1"/>
</dbReference>
<name>A0A1E3NHL3_9ASCO</name>
<dbReference type="InterPro" id="IPR011598">
    <property type="entry name" value="bHLH_dom"/>
</dbReference>
<feature type="region of interest" description="Disordered" evidence="6">
    <location>
        <begin position="1"/>
        <end position="76"/>
    </location>
</feature>
<protein>
    <recommendedName>
        <fullName evidence="7">BHLH domain-containing protein</fullName>
    </recommendedName>
</protein>
<evidence type="ECO:0000256" key="5">
    <source>
        <dbReference type="ARBA" id="ARBA00023242"/>
    </source>
</evidence>
<accession>A0A1E3NHL3</accession>
<dbReference type="GO" id="GO:0000978">
    <property type="term" value="F:RNA polymerase II cis-regulatory region sequence-specific DNA binding"/>
    <property type="evidence" value="ECO:0007669"/>
    <property type="project" value="TreeGrafter"/>
</dbReference>
<evidence type="ECO:0000256" key="2">
    <source>
        <dbReference type="ARBA" id="ARBA00023015"/>
    </source>
</evidence>